<protein>
    <recommendedName>
        <fullName evidence="4">Lipoprotein</fullName>
    </recommendedName>
</protein>
<evidence type="ECO:0000313" key="3">
    <source>
        <dbReference type="Proteomes" id="UP000741013"/>
    </source>
</evidence>
<dbReference type="RefSeq" id="WP_209663914.1">
    <property type="nucleotide sequence ID" value="NZ_JAGGMS010000001.1"/>
</dbReference>
<dbReference type="EMBL" id="JAGGMS010000001">
    <property type="protein sequence ID" value="MBP2180327.1"/>
    <property type="molecule type" value="Genomic_DNA"/>
</dbReference>
<dbReference type="Proteomes" id="UP000741013">
    <property type="component" value="Unassembled WGS sequence"/>
</dbReference>
<evidence type="ECO:0000256" key="1">
    <source>
        <dbReference type="SAM" id="SignalP"/>
    </source>
</evidence>
<feature type="signal peptide" evidence="1">
    <location>
        <begin position="1"/>
        <end position="22"/>
    </location>
</feature>
<reference evidence="2 3" key="1">
    <citation type="submission" date="2021-03" db="EMBL/GenBank/DDBJ databases">
        <title>Sequencing the genomes of 1000 actinobacteria strains.</title>
        <authorList>
            <person name="Klenk H.-P."/>
        </authorList>
    </citation>
    <scope>NUCLEOTIDE SEQUENCE [LARGE SCALE GENOMIC DNA]</scope>
    <source>
        <strain evidence="2 3">DSM 45510</strain>
    </source>
</reference>
<evidence type="ECO:0008006" key="4">
    <source>
        <dbReference type="Google" id="ProtNLM"/>
    </source>
</evidence>
<organism evidence="2 3">
    <name type="scientific">Amycolatopsis magusensis</name>
    <dbReference type="NCBI Taxonomy" id="882444"/>
    <lineage>
        <taxon>Bacteria</taxon>
        <taxon>Bacillati</taxon>
        <taxon>Actinomycetota</taxon>
        <taxon>Actinomycetes</taxon>
        <taxon>Pseudonocardiales</taxon>
        <taxon>Pseudonocardiaceae</taxon>
        <taxon>Amycolatopsis</taxon>
    </lineage>
</organism>
<comment type="caution">
    <text evidence="2">The sequence shown here is derived from an EMBL/GenBank/DDBJ whole genome shotgun (WGS) entry which is preliminary data.</text>
</comment>
<proteinExistence type="predicted"/>
<name>A0ABS4PLM7_9PSEU</name>
<dbReference type="PROSITE" id="PS51257">
    <property type="entry name" value="PROKAR_LIPOPROTEIN"/>
    <property type="match status" value="1"/>
</dbReference>
<keyword evidence="3" id="KW-1185">Reference proteome</keyword>
<evidence type="ECO:0000313" key="2">
    <source>
        <dbReference type="EMBL" id="MBP2180327.1"/>
    </source>
</evidence>
<accession>A0ABS4PLM7</accession>
<keyword evidence="1" id="KW-0732">Signal</keyword>
<feature type="chain" id="PRO_5045520994" description="Lipoprotein" evidence="1">
    <location>
        <begin position="23"/>
        <end position="433"/>
    </location>
</feature>
<sequence length="433" mass="46535">MRGARQAALSGTVLLTLACTPAAPSQPPPPVTTTSPAPANFSLVPWEGGPEYYAAFGKAKDAGWTDPSFFPIGVWFESVLDPKDTELDKAVGINTYFELTSNSSLPVVRDAGMHAFPSGPNAEAGAETVGWTLTDEPDMWAGPGHGAWTGNAPGKGDVCVSDPCGYTVLKTLLDKLPADDGRLRYANFGKGIMFWETDEQARPFVNDYTSAVSADLYWYTDPNICASPSEGPAIGVPPEQCRVAANYGRTMDRVRSLDLADGQRQPIYALIENGHPFTEADAPTITGDQLAGAVYNSLIHEARGIIYFNHNFGGDCVSQHVLRDACGAQIRPAVTKVNQQITELAPVLNTQSLVHLFSPNVDTMMKRHNGSLYIFAMPKRGTAPGPQTLTLPPGLTGEAKVLFEDRSLPLTNGTLTDTFDAEHTHHVYVIPTS</sequence>
<gene>
    <name evidence="2" type="ORF">JOM49_001853</name>
</gene>